<reference evidence="4 5" key="1">
    <citation type="submission" date="2022-08" db="EMBL/GenBank/DDBJ databases">
        <title>Aerococcaceae sp. nov isolated from spoiled eye mask.</title>
        <authorList>
            <person name="Zhou G."/>
            <person name="Xie X.-B."/>
            <person name="Shi Q.-S."/>
            <person name="Wang Y.-S."/>
            <person name="Wen X."/>
            <person name="Peng H."/>
            <person name="Yang X.-J."/>
            <person name="Tao H.-B."/>
            <person name="Huang X.-M."/>
        </authorList>
    </citation>
    <scope>NUCLEOTIDE SEQUENCE [LARGE SCALE GENOMIC DNA]</scope>
    <source>
        <strain evidence="5">DM20194951</strain>
    </source>
</reference>
<dbReference type="PROSITE" id="PS50943">
    <property type="entry name" value="HTH_CROC1"/>
    <property type="match status" value="1"/>
</dbReference>
<dbReference type="RefSeq" id="WP_313793395.1">
    <property type="nucleotide sequence ID" value="NZ_CP102453.1"/>
</dbReference>
<feature type="transmembrane region" description="Helical" evidence="2">
    <location>
        <begin position="253"/>
        <end position="273"/>
    </location>
</feature>
<dbReference type="PANTHER" id="PTHR46558">
    <property type="entry name" value="TRACRIPTIONAL REGULATORY PROTEIN-RELATED-RELATED"/>
    <property type="match status" value="1"/>
</dbReference>
<accession>A0ABY5P573</accession>
<feature type="transmembrane region" description="Helical" evidence="2">
    <location>
        <begin position="164"/>
        <end position="181"/>
    </location>
</feature>
<dbReference type="SMART" id="SM00530">
    <property type="entry name" value="HTH_XRE"/>
    <property type="match status" value="1"/>
</dbReference>
<dbReference type="InterPro" id="IPR010982">
    <property type="entry name" value="Lambda_DNA-bd_dom_sf"/>
</dbReference>
<feature type="domain" description="HTH cro/C1-type" evidence="3">
    <location>
        <begin position="16"/>
        <end position="70"/>
    </location>
</feature>
<evidence type="ECO:0000256" key="2">
    <source>
        <dbReference type="SAM" id="Phobius"/>
    </source>
</evidence>
<organism evidence="4 5">
    <name type="scientific">Fundicoccus culcitae</name>
    <dbReference type="NCBI Taxonomy" id="2969821"/>
    <lineage>
        <taxon>Bacteria</taxon>
        <taxon>Bacillati</taxon>
        <taxon>Bacillota</taxon>
        <taxon>Bacilli</taxon>
        <taxon>Lactobacillales</taxon>
        <taxon>Aerococcaceae</taxon>
        <taxon>Fundicoccus</taxon>
    </lineage>
</organism>
<keyword evidence="2" id="KW-1133">Transmembrane helix</keyword>
<dbReference type="Gene3D" id="1.10.260.40">
    <property type="entry name" value="lambda repressor-like DNA-binding domains"/>
    <property type="match status" value="1"/>
</dbReference>
<gene>
    <name evidence="4" type="ORF">NRE15_13565</name>
</gene>
<feature type="transmembrane region" description="Helical" evidence="2">
    <location>
        <begin position="226"/>
        <end position="247"/>
    </location>
</feature>
<dbReference type="Proteomes" id="UP001315967">
    <property type="component" value="Chromosome"/>
</dbReference>
<keyword evidence="5" id="KW-1185">Reference proteome</keyword>
<sequence length="283" mass="32135">MKMKHNQKHAQIGTFLRTLRLEKNLTEKDVAEALGVTERVIHQWEKGTYLPEITLLQPLANLYNVSTEDIINGSISSDSEGEERTTTDPQFFEYAATSSIEQQDVSRKKWFSLVSLVLLIVIASCMLIDFLTIGRFTWSLIVLISIGFAWGSIIPIFIMKKQPILTSMVTMSILTIPYLYLLDNVLSLDGILIRIAIPVAVAAYFYLWGLYVVYRYYDFPWIRIGMVAAFGGAILSAVINFVVSYNLDRPFFTVWNILSIVILVAIGVGLIFYERQKKTTPPE</sequence>
<evidence type="ECO:0000259" key="3">
    <source>
        <dbReference type="PROSITE" id="PS50943"/>
    </source>
</evidence>
<name>A0ABY5P573_9LACT</name>
<keyword evidence="2" id="KW-0812">Transmembrane</keyword>
<proteinExistence type="predicted"/>
<keyword evidence="2" id="KW-0472">Membrane</keyword>
<dbReference type="SUPFAM" id="SSF47413">
    <property type="entry name" value="lambda repressor-like DNA-binding domains"/>
    <property type="match status" value="1"/>
</dbReference>
<feature type="transmembrane region" description="Helical" evidence="2">
    <location>
        <begin position="193"/>
        <end position="214"/>
    </location>
</feature>
<dbReference type="CDD" id="cd00093">
    <property type="entry name" value="HTH_XRE"/>
    <property type="match status" value="1"/>
</dbReference>
<evidence type="ECO:0000313" key="4">
    <source>
        <dbReference type="EMBL" id="UUX33892.1"/>
    </source>
</evidence>
<evidence type="ECO:0000256" key="1">
    <source>
        <dbReference type="ARBA" id="ARBA00023125"/>
    </source>
</evidence>
<dbReference type="PANTHER" id="PTHR46558:SF11">
    <property type="entry name" value="HTH-TYPE TRANSCRIPTIONAL REGULATOR XRE"/>
    <property type="match status" value="1"/>
</dbReference>
<evidence type="ECO:0000313" key="5">
    <source>
        <dbReference type="Proteomes" id="UP001315967"/>
    </source>
</evidence>
<dbReference type="Pfam" id="PF01381">
    <property type="entry name" value="HTH_3"/>
    <property type="match status" value="1"/>
</dbReference>
<dbReference type="EMBL" id="CP102453">
    <property type="protein sequence ID" value="UUX33892.1"/>
    <property type="molecule type" value="Genomic_DNA"/>
</dbReference>
<protein>
    <submittedName>
        <fullName evidence="4">Helix-turn-helix transcriptional regulator</fullName>
    </submittedName>
</protein>
<dbReference type="InterPro" id="IPR001387">
    <property type="entry name" value="Cro/C1-type_HTH"/>
</dbReference>
<keyword evidence="1" id="KW-0238">DNA-binding</keyword>
<feature type="transmembrane region" description="Helical" evidence="2">
    <location>
        <begin position="136"/>
        <end position="157"/>
    </location>
</feature>
<feature type="transmembrane region" description="Helical" evidence="2">
    <location>
        <begin position="110"/>
        <end position="130"/>
    </location>
</feature>